<evidence type="ECO:0000313" key="2">
    <source>
        <dbReference type="EMBL" id="TKR83263.1"/>
    </source>
</evidence>
<reference evidence="2 3" key="1">
    <citation type="journal article" date="2015" name="Genome Biol.">
        <title>Comparative genomics of Steinernema reveals deeply conserved gene regulatory networks.</title>
        <authorList>
            <person name="Dillman A.R."/>
            <person name="Macchietto M."/>
            <person name="Porter C.F."/>
            <person name="Rogers A."/>
            <person name="Williams B."/>
            <person name="Antoshechkin I."/>
            <person name="Lee M.M."/>
            <person name="Goodwin Z."/>
            <person name="Lu X."/>
            <person name="Lewis E.E."/>
            <person name="Goodrich-Blair H."/>
            <person name="Stock S.P."/>
            <person name="Adams B.J."/>
            <person name="Sternberg P.W."/>
            <person name="Mortazavi A."/>
        </authorList>
    </citation>
    <scope>NUCLEOTIDE SEQUENCE [LARGE SCALE GENOMIC DNA]</scope>
    <source>
        <strain evidence="2 3">ALL</strain>
    </source>
</reference>
<keyword evidence="1" id="KW-1133">Transmembrane helix</keyword>
<keyword evidence="1" id="KW-0812">Transmembrane</keyword>
<feature type="transmembrane region" description="Helical" evidence="1">
    <location>
        <begin position="176"/>
        <end position="200"/>
    </location>
</feature>
<name>A0A4U5NKW0_STECR</name>
<comment type="caution">
    <text evidence="2">The sequence shown here is derived from an EMBL/GenBank/DDBJ whole genome shotgun (WGS) entry which is preliminary data.</text>
</comment>
<dbReference type="Proteomes" id="UP000298663">
    <property type="component" value="Unassembled WGS sequence"/>
</dbReference>
<evidence type="ECO:0000256" key="1">
    <source>
        <dbReference type="SAM" id="Phobius"/>
    </source>
</evidence>
<feature type="transmembrane region" description="Helical" evidence="1">
    <location>
        <begin position="41"/>
        <end position="60"/>
    </location>
</feature>
<organism evidence="2 3">
    <name type="scientific">Steinernema carpocapsae</name>
    <name type="common">Entomopathogenic nematode</name>
    <dbReference type="NCBI Taxonomy" id="34508"/>
    <lineage>
        <taxon>Eukaryota</taxon>
        <taxon>Metazoa</taxon>
        <taxon>Ecdysozoa</taxon>
        <taxon>Nematoda</taxon>
        <taxon>Chromadorea</taxon>
        <taxon>Rhabditida</taxon>
        <taxon>Tylenchina</taxon>
        <taxon>Panagrolaimomorpha</taxon>
        <taxon>Strongyloidoidea</taxon>
        <taxon>Steinernematidae</taxon>
        <taxon>Steinernema</taxon>
    </lineage>
</organism>
<protein>
    <recommendedName>
        <fullName evidence="4">Chloride channel CLIC-like protein 1</fullName>
    </recommendedName>
</protein>
<evidence type="ECO:0000313" key="3">
    <source>
        <dbReference type="Proteomes" id="UP000298663"/>
    </source>
</evidence>
<feature type="transmembrane region" description="Helical" evidence="1">
    <location>
        <begin position="143"/>
        <end position="164"/>
    </location>
</feature>
<feature type="transmembrane region" description="Helical" evidence="1">
    <location>
        <begin position="72"/>
        <end position="92"/>
    </location>
</feature>
<feature type="transmembrane region" description="Helical" evidence="1">
    <location>
        <begin position="16"/>
        <end position="35"/>
    </location>
</feature>
<accession>A0A4U5NKW0</accession>
<evidence type="ECO:0008006" key="4">
    <source>
        <dbReference type="Google" id="ProtNLM"/>
    </source>
</evidence>
<keyword evidence="1" id="KW-0472">Membrane</keyword>
<reference evidence="2 3" key="2">
    <citation type="journal article" date="2019" name="G3 (Bethesda)">
        <title>Hybrid Assembly of the Genome of the Entomopathogenic Nematode Steinernema carpocapsae Identifies the X-Chromosome.</title>
        <authorList>
            <person name="Serra L."/>
            <person name="Macchietto M."/>
            <person name="Macias-Munoz A."/>
            <person name="McGill C.J."/>
            <person name="Rodriguez I.M."/>
            <person name="Rodriguez B."/>
            <person name="Murad R."/>
            <person name="Mortazavi A."/>
        </authorList>
    </citation>
    <scope>NUCLEOTIDE SEQUENCE [LARGE SCALE GENOMIC DNA]</scope>
    <source>
        <strain evidence="2 3">ALL</strain>
    </source>
</reference>
<sequence length="279" mass="31528">MEVAVQNLHRYVRTPTAIEAIFGLFLTLSMVFIYFHPTVFVAIIWILLLIGLFINVRSVLKHYCHSHSLCHFPGYAAFAVVSAVFGQVLKAYNALKIKQSVFYEFGQPIECSSDFLRFFLGSSRCLEYHQEFGKSLFWELNPFIIAIYFTRDLALHMGEAVALITGKTIATFIQQLGYIIVLPLFATIGVCCFTTLLLVYRYSGSLSLLNGYLHLSFAPSAETEKTEFKSEAVIKPSTKFQAAEVAAVSEYKMASEPQPQQKKVKVIKESYLKQKSPQL</sequence>
<gene>
    <name evidence="2" type="ORF">L596_016884</name>
</gene>
<dbReference type="EMBL" id="AZBU02000004">
    <property type="protein sequence ID" value="TKR83263.1"/>
    <property type="molecule type" value="Genomic_DNA"/>
</dbReference>
<dbReference type="AlphaFoldDB" id="A0A4U5NKW0"/>
<proteinExistence type="predicted"/>
<keyword evidence="3" id="KW-1185">Reference proteome</keyword>